<dbReference type="EMBL" id="JAIWYP010000014">
    <property type="protein sequence ID" value="KAH3711984.1"/>
    <property type="molecule type" value="Genomic_DNA"/>
</dbReference>
<organism evidence="1 2">
    <name type="scientific">Dreissena polymorpha</name>
    <name type="common">Zebra mussel</name>
    <name type="synonym">Mytilus polymorpha</name>
    <dbReference type="NCBI Taxonomy" id="45954"/>
    <lineage>
        <taxon>Eukaryota</taxon>
        <taxon>Metazoa</taxon>
        <taxon>Spiralia</taxon>
        <taxon>Lophotrochozoa</taxon>
        <taxon>Mollusca</taxon>
        <taxon>Bivalvia</taxon>
        <taxon>Autobranchia</taxon>
        <taxon>Heteroconchia</taxon>
        <taxon>Euheterodonta</taxon>
        <taxon>Imparidentia</taxon>
        <taxon>Neoheterodontei</taxon>
        <taxon>Myida</taxon>
        <taxon>Dreissenoidea</taxon>
        <taxon>Dreissenidae</taxon>
        <taxon>Dreissena</taxon>
    </lineage>
</organism>
<comment type="caution">
    <text evidence="1">The sequence shown here is derived from an EMBL/GenBank/DDBJ whole genome shotgun (WGS) entry which is preliminary data.</text>
</comment>
<protein>
    <submittedName>
        <fullName evidence="1">Uncharacterized protein</fullName>
    </submittedName>
</protein>
<reference evidence="1" key="1">
    <citation type="journal article" date="2019" name="bioRxiv">
        <title>The Genome of the Zebra Mussel, Dreissena polymorpha: A Resource for Invasive Species Research.</title>
        <authorList>
            <person name="McCartney M.A."/>
            <person name="Auch B."/>
            <person name="Kono T."/>
            <person name="Mallez S."/>
            <person name="Zhang Y."/>
            <person name="Obille A."/>
            <person name="Becker A."/>
            <person name="Abrahante J.E."/>
            <person name="Garbe J."/>
            <person name="Badalamenti J.P."/>
            <person name="Herman A."/>
            <person name="Mangelson H."/>
            <person name="Liachko I."/>
            <person name="Sullivan S."/>
            <person name="Sone E.D."/>
            <person name="Koren S."/>
            <person name="Silverstein K.A.T."/>
            <person name="Beckman K.B."/>
            <person name="Gohl D.M."/>
        </authorList>
    </citation>
    <scope>NUCLEOTIDE SEQUENCE</scope>
    <source>
        <strain evidence="1">Duluth1</strain>
        <tissue evidence="1">Whole animal</tissue>
    </source>
</reference>
<proteinExistence type="predicted"/>
<reference evidence="1" key="2">
    <citation type="submission" date="2020-11" db="EMBL/GenBank/DDBJ databases">
        <authorList>
            <person name="McCartney M.A."/>
            <person name="Auch B."/>
            <person name="Kono T."/>
            <person name="Mallez S."/>
            <person name="Becker A."/>
            <person name="Gohl D.M."/>
            <person name="Silverstein K.A.T."/>
            <person name="Koren S."/>
            <person name="Bechman K.B."/>
            <person name="Herman A."/>
            <person name="Abrahante J.E."/>
            <person name="Garbe J."/>
        </authorList>
    </citation>
    <scope>NUCLEOTIDE SEQUENCE</scope>
    <source>
        <strain evidence="1">Duluth1</strain>
        <tissue evidence="1">Whole animal</tissue>
    </source>
</reference>
<dbReference type="Proteomes" id="UP000828390">
    <property type="component" value="Unassembled WGS sequence"/>
</dbReference>
<gene>
    <name evidence="1" type="ORF">DPMN_071661</name>
</gene>
<dbReference type="AlphaFoldDB" id="A0A9D3Z4Z6"/>
<sequence length="52" mass="6254">MIRHDAVNENDDPGNLFYWKCDLSWRSENPHPNYVILGHRLIAGQNFEIRWD</sequence>
<evidence type="ECO:0000313" key="1">
    <source>
        <dbReference type="EMBL" id="KAH3711984.1"/>
    </source>
</evidence>
<keyword evidence="2" id="KW-1185">Reference proteome</keyword>
<evidence type="ECO:0000313" key="2">
    <source>
        <dbReference type="Proteomes" id="UP000828390"/>
    </source>
</evidence>
<name>A0A9D3Z4Z6_DREPO</name>
<accession>A0A9D3Z4Z6</accession>